<keyword evidence="2" id="KW-1185">Reference proteome</keyword>
<gene>
    <name evidence="1" type="ORF">HOLleu_13569</name>
</gene>
<comment type="caution">
    <text evidence="1">The sequence shown here is derived from an EMBL/GenBank/DDBJ whole genome shotgun (WGS) entry which is preliminary data.</text>
</comment>
<dbReference type="PANTHER" id="PTHR47331">
    <property type="entry name" value="PHD-TYPE DOMAIN-CONTAINING PROTEIN"/>
    <property type="match status" value="1"/>
</dbReference>
<organism evidence="1 2">
    <name type="scientific">Holothuria leucospilota</name>
    <name type="common">Black long sea cucumber</name>
    <name type="synonym">Mertensiothuria leucospilota</name>
    <dbReference type="NCBI Taxonomy" id="206669"/>
    <lineage>
        <taxon>Eukaryota</taxon>
        <taxon>Metazoa</taxon>
        <taxon>Echinodermata</taxon>
        <taxon>Eleutherozoa</taxon>
        <taxon>Echinozoa</taxon>
        <taxon>Holothuroidea</taxon>
        <taxon>Aspidochirotacea</taxon>
        <taxon>Aspidochirotida</taxon>
        <taxon>Holothuriidae</taxon>
        <taxon>Holothuria</taxon>
    </lineage>
</organism>
<accession>A0A9Q1CD63</accession>
<dbReference type="AlphaFoldDB" id="A0A9Q1CD63"/>
<reference evidence="1" key="1">
    <citation type="submission" date="2021-10" db="EMBL/GenBank/DDBJ databases">
        <title>Tropical sea cucumber genome reveals ecological adaptation and Cuvierian tubules defense mechanism.</title>
        <authorList>
            <person name="Chen T."/>
        </authorList>
    </citation>
    <scope>NUCLEOTIDE SEQUENCE</scope>
    <source>
        <strain evidence="1">Nanhai2018</strain>
        <tissue evidence="1">Muscle</tissue>
    </source>
</reference>
<dbReference type="OrthoDB" id="6284596at2759"/>
<evidence type="ECO:0000313" key="1">
    <source>
        <dbReference type="EMBL" id="KAJ8042500.1"/>
    </source>
</evidence>
<sequence length="125" mass="14009">MGSPNKGTTWAMLDSGSDTCLSERNLEERIDLSRKPTGFSFSTVMGKIGARSMELSTDVRNRDGGDLVELPWVWTVEKLPVNHENISNSRDVNKWPHLRDINLRTVGAEDIQLLNQQRCARGLLG</sequence>
<name>A0A9Q1CD63_HOLLE</name>
<dbReference type="EMBL" id="JAIZAY010000005">
    <property type="protein sequence ID" value="KAJ8042500.1"/>
    <property type="molecule type" value="Genomic_DNA"/>
</dbReference>
<protein>
    <submittedName>
        <fullName evidence="1">Uncharacterized protein</fullName>
    </submittedName>
</protein>
<dbReference type="Proteomes" id="UP001152320">
    <property type="component" value="Chromosome 5"/>
</dbReference>
<proteinExistence type="predicted"/>
<evidence type="ECO:0000313" key="2">
    <source>
        <dbReference type="Proteomes" id="UP001152320"/>
    </source>
</evidence>